<keyword evidence="1" id="KW-0812">Transmembrane</keyword>
<organism evidence="2 3">
    <name type="scientific">Bifidobacterium oedipodis</name>
    <dbReference type="NCBI Taxonomy" id="2675322"/>
    <lineage>
        <taxon>Bacteria</taxon>
        <taxon>Bacillati</taxon>
        <taxon>Actinomycetota</taxon>
        <taxon>Actinomycetes</taxon>
        <taxon>Bifidobacteriales</taxon>
        <taxon>Bifidobacteriaceae</taxon>
        <taxon>Bifidobacterium</taxon>
    </lineage>
</organism>
<evidence type="ECO:0000313" key="3">
    <source>
        <dbReference type="Proteomes" id="UP000532194"/>
    </source>
</evidence>
<proteinExistence type="predicted"/>
<feature type="transmembrane region" description="Helical" evidence="1">
    <location>
        <begin position="225"/>
        <end position="249"/>
    </location>
</feature>
<name>A0A7Y0HS31_9BIFI</name>
<gene>
    <name evidence="2" type="ORF">G1C95_0741</name>
</gene>
<feature type="transmembrane region" description="Helical" evidence="1">
    <location>
        <begin position="66"/>
        <end position="84"/>
    </location>
</feature>
<feature type="transmembrane region" description="Helical" evidence="1">
    <location>
        <begin position="34"/>
        <end position="54"/>
    </location>
</feature>
<dbReference type="AlphaFoldDB" id="A0A7Y0HS31"/>
<dbReference type="Pfam" id="PF13346">
    <property type="entry name" value="ABC2_membrane_5"/>
    <property type="match status" value="1"/>
</dbReference>
<keyword evidence="1" id="KW-0472">Membrane</keyword>
<dbReference type="InterPro" id="IPR025699">
    <property type="entry name" value="ABC2_memb-like"/>
</dbReference>
<reference evidence="2 3" key="1">
    <citation type="submission" date="2020-02" db="EMBL/GenBank/DDBJ databases">
        <title>Characterization of phylogenetic diversity of novel bifidobacterial species isolated in Czech ZOOs.</title>
        <authorList>
            <person name="Lugli G.A."/>
            <person name="Vera N.B."/>
            <person name="Ventura M."/>
        </authorList>
    </citation>
    <scope>NUCLEOTIDE SEQUENCE [LARGE SCALE GENOMIC DNA]</scope>
    <source>
        <strain evidence="2 3">DSM 109957</strain>
    </source>
</reference>
<accession>A0A7Y0HS31</accession>
<protein>
    <submittedName>
        <fullName evidence="2">ABC-2 family transporter protein</fullName>
    </submittedName>
</protein>
<sequence length="254" mass="27726">MNTAMQKRSHGGTTHPILNAFRLDWLRLNSGGKASMAVCLCMLPALALLFGLLFKGDDSLDLMQSVMGGMASGVFVMMPVYMFVYETQGMHRWMNGVIPVRRGHQVAARYLMLLSLGALLTVELTVSALIMSVMVDAGAWQAMMGRYATNLAVIPVVYLLLESLWIPLMYRMSLQKAMLVVFGVVVALFGVGWIAMELCSNALSAAQMAVILGALETLANLEPGWLALIAVIVVIIALSISYTCSLRIYRAKEL</sequence>
<feature type="transmembrane region" description="Helical" evidence="1">
    <location>
        <begin position="110"/>
        <end position="135"/>
    </location>
</feature>
<feature type="transmembrane region" description="Helical" evidence="1">
    <location>
        <begin position="147"/>
        <end position="170"/>
    </location>
</feature>
<dbReference type="Proteomes" id="UP000532194">
    <property type="component" value="Unassembled WGS sequence"/>
</dbReference>
<feature type="transmembrane region" description="Helical" evidence="1">
    <location>
        <begin position="177"/>
        <end position="196"/>
    </location>
</feature>
<keyword evidence="1" id="KW-1133">Transmembrane helix</keyword>
<evidence type="ECO:0000313" key="2">
    <source>
        <dbReference type="EMBL" id="NMM93556.1"/>
    </source>
</evidence>
<keyword evidence="3" id="KW-1185">Reference proteome</keyword>
<evidence type="ECO:0000256" key="1">
    <source>
        <dbReference type="SAM" id="Phobius"/>
    </source>
</evidence>
<dbReference type="RefSeq" id="WP_169171618.1">
    <property type="nucleotide sequence ID" value="NZ_JAAIII010000002.1"/>
</dbReference>
<comment type="caution">
    <text evidence="2">The sequence shown here is derived from an EMBL/GenBank/DDBJ whole genome shotgun (WGS) entry which is preliminary data.</text>
</comment>
<dbReference type="EMBL" id="JAAIII010000002">
    <property type="protein sequence ID" value="NMM93556.1"/>
    <property type="molecule type" value="Genomic_DNA"/>
</dbReference>